<evidence type="ECO:0000313" key="7">
    <source>
        <dbReference type="EMBL" id="MBE8722307.1"/>
    </source>
</evidence>
<reference evidence="7 8" key="1">
    <citation type="submission" date="2018-02" db="EMBL/GenBank/DDBJ databases">
        <title>Sphingobacterium KA21.</title>
        <authorList>
            <person name="Vasarhelyi B.M."/>
            <person name="Deshmukh S."/>
            <person name="Balint B."/>
            <person name="Kukolya J."/>
        </authorList>
    </citation>
    <scope>NUCLEOTIDE SEQUENCE [LARGE SCALE GENOMIC DNA]</scope>
    <source>
        <strain evidence="7 8">Ka21</strain>
    </source>
</reference>
<evidence type="ECO:0000256" key="3">
    <source>
        <dbReference type="ARBA" id="ARBA00022989"/>
    </source>
</evidence>
<accession>A0ABR9TBB2</accession>
<keyword evidence="4 5" id="KW-0472">Membrane</keyword>
<organism evidence="7 8">
    <name type="scientific">Sphingobacterium pedocola</name>
    <dbReference type="NCBI Taxonomy" id="2082722"/>
    <lineage>
        <taxon>Bacteria</taxon>
        <taxon>Pseudomonadati</taxon>
        <taxon>Bacteroidota</taxon>
        <taxon>Sphingobacteriia</taxon>
        <taxon>Sphingobacteriales</taxon>
        <taxon>Sphingobacteriaceae</taxon>
        <taxon>Sphingobacterium</taxon>
    </lineage>
</organism>
<comment type="subcellular location">
    <subcellularLocation>
        <location evidence="1">Membrane</location>
        <topology evidence="1">Multi-pass membrane protein</topology>
    </subcellularLocation>
</comment>
<feature type="domain" description="Methylamine utilisation protein MauE" evidence="6">
    <location>
        <begin position="5"/>
        <end position="131"/>
    </location>
</feature>
<gene>
    <name evidence="7" type="ORF">C4F40_16400</name>
</gene>
<protein>
    <recommendedName>
        <fullName evidence="6">Methylamine utilisation protein MauE domain-containing protein</fullName>
    </recommendedName>
</protein>
<dbReference type="RefSeq" id="WP_196940220.1">
    <property type="nucleotide sequence ID" value="NZ_MU158690.1"/>
</dbReference>
<feature type="transmembrane region" description="Helical" evidence="5">
    <location>
        <begin position="49"/>
        <end position="68"/>
    </location>
</feature>
<evidence type="ECO:0000256" key="5">
    <source>
        <dbReference type="SAM" id="Phobius"/>
    </source>
</evidence>
<keyword evidence="2 5" id="KW-0812">Transmembrane</keyword>
<sequence length="155" mass="17563">MKAQKYIKQIARYAFIILWGYAAVIKLYNWNTSREEMHMQPFANWVGEILFWLIPFIELTLIFMLINTKTAKRGLVFSVILSGIFTLYLVLAWQGVIGEVCICAGILTQYGFGNHILFNLAFIIPGITALALSYRSKQEEDLSSQASRKEGTASA</sequence>
<evidence type="ECO:0000256" key="2">
    <source>
        <dbReference type="ARBA" id="ARBA00022692"/>
    </source>
</evidence>
<evidence type="ECO:0000256" key="1">
    <source>
        <dbReference type="ARBA" id="ARBA00004141"/>
    </source>
</evidence>
<keyword evidence="8" id="KW-1185">Reference proteome</keyword>
<proteinExistence type="predicted"/>
<comment type="caution">
    <text evidence="7">The sequence shown here is derived from an EMBL/GenBank/DDBJ whole genome shotgun (WGS) entry which is preliminary data.</text>
</comment>
<evidence type="ECO:0000256" key="4">
    <source>
        <dbReference type="ARBA" id="ARBA00023136"/>
    </source>
</evidence>
<name>A0ABR9TBB2_9SPHI</name>
<evidence type="ECO:0000313" key="8">
    <source>
        <dbReference type="Proteomes" id="UP000618319"/>
    </source>
</evidence>
<evidence type="ECO:0000259" key="6">
    <source>
        <dbReference type="Pfam" id="PF07291"/>
    </source>
</evidence>
<keyword evidence="3 5" id="KW-1133">Transmembrane helix</keyword>
<feature type="transmembrane region" description="Helical" evidence="5">
    <location>
        <begin position="75"/>
        <end position="96"/>
    </location>
</feature>
<dbReference type="Pfam" id="PF07291">
    <property type="entry name" value="MauE"/>
    <property type="match status" value="1"/>
</dbReference>
<dbReference type="EMBL" id="PSKQ01000023">
    <property type="protein sequence ID" value="MBE8722307.1"/>
    <property type="molecule type" value="Genomic_DNA"/>
</dbReference>
<dbReference type="Proteomes" id="UP000618319">
    <property type="component" value="Unassembled WGS sequence"/>
</dbReference>
<dbReference type="InterPro" id="IPR009908">
    <property type="entry name" value="Methylamine_util_MauE"/>
</dbReference>
<feature type="transmembrane region" description="Helical" evidence="5">
    <location>
        <begin position="116"/>
        <end position="134"/>
    </location>
</feature>
<feature type="transmembrane region" description="Helical" evidence="5">
    <location>
        <begin position="12"/>
        <end position="29"/>
    </location>
</feature>